<evidence type="ECO:0008006" key="9">
    <source>
        <dbReference type="Google" id="ProtNLM"/>
    </source>
</evidence>
<comment type="subcellular location">
    <subcellularLocation>
        <location evidence="2">Endoplasmic reticulum</location>
    </subcellularLocation>
    <subcellularLocation>
        <location evidence="3">Membrane</location>
    </subcellularLocation>
    <subcellularLocation>
        <location evidence="1">Mitochondrion</location>
    </subcellularLocation>
</comment>
<dbReference type="RefSeq" id="XP_024404760.1">
    <property type="nucleotide sequence ID" value="XM_024550515.1"/>
</dbReference>
<accession>A0A2P4ZCK2</accession>
<keyword evidence="6" id="KW-0472">Membrane</keyword>
<evidence type="ECO:0000256" key="3">
    <source>
        <dbReference type="ARBA" id="ARBA00004370"/>
    </source>
</evidence>
<keyword evidence="8" id="KW-1185">Reference proteome</keyword>
<dbReference type="GO" id="GO:0016020">
    <property type="term" value="C:membrane"/>
    <property type="evidence" value="ECO:0007669"/>
    <property type="project" value="UniProtKB-SubCell"/>
</dbReference>
<evidence type="ECO:0000256" key="2">
    <source>
        <dbReference type="ARBA" id="ARBA00004240"/>
    </source>
</evidence>
<dbReference type="PANTHER" id="PTHR48182:SF2">
    <property type="entry name" value="PROTEIN SERAC1"/>
    <property type="match status" value="1"/>
</dbReference>
<evidence type="ECO:0000256" key="6">
    <source>
        <dbReference type="ARBA" id="ARBA00023136"/>
    </source>
</evidence>
<gene>
    <name evidence="7" type="ORF">TGAM01_v209237</name>
</gene>
<sequence>MTASSWTRKVFRLRGLPSSISSPKDAARLLGETLGLPPDNITVYSLAKTSNQWGPMSKMATVQFKDIPPTLDSETSITEWRIPIRESPHNEVLILDTQFEGMTVLNDVETANHRAEDELPRSVPGVRTVLYGYDSQLIDSNSFQSIGDIAARLIWNLKSGGWNLPSSRPIIFLAHSLGGIVLKDAIVQMANSTDKSVKDIIRNLLGAIMFRVPSLGMEQSYLMAMVEGQANETLVQDLSRNSNYYVRQLDLAFNGLSIVHSVKILWAYVTRESPTIVKRPDGDWNKKGPSAVLVNPESATCHCSRTDKSLTIPINKDHSNMVKFFP</sequence>
<evidence type="ECO:0000256" key="1">
    <source>
        <dbReference type="ARBA" id="ARBA00004173"/>
    </source>
</evidence>
<proteinExistence type="predicted"/>
<organism evidence="7 8">
    <name type="scientific">Trichoderma gamsii</name>
    <dbReference type="NCBI Taxonomy" id="398673"/>
    <lineage>
        <taxon>Eukaryota</taxon>
        <taxon>Fungi</taxon>
        <taxon>Dikarya</taxon>
        <taxon>Ascomycota</taxon>
        <taxon>Pezizomycotina</taxon>
        <taxon>Sordariomycetes</taxon>
        <taxon>Hypocreomycetidae</taxon>
        <taxon>Hypocreales</taxon>
        <taxon>Hypocreaceae</taxon>
        <taxon>Trichoderma</taxon>
    </lineage>
</organism>
<dbReference type="GeneID" id="29989563"/>
<keyword evidence="5" id="KW-0496">Mitochondrion</keyword>
<dbReference type="GO" id="GO:0005783">
    <property type="term" value="C:endoplasmic reticulum"/>
    <property type="evidence" value="ECO:0007669"/>
    <property type="project" value="UniProtKB-SubCell"/>
</dbReference>
<keyword evidence="4" id="KW-0256">Endoplasmic reticulum</keyword>
<evidence type="ECO:0000256" key="4">
    <source>
        <dbReference type="ARBA" id="ARBA00022824"/>
    </source>
</evidence>
<evidence type="ECO:0000256" key="5">
    <source>
        <dbReference type="ARBA" id="ARBA00023128"/>
    </source>
</evidence>
<evidence type="ECO:0000313" key="8">
    <source>
        <dbReference type="Proteomes" id="UP000054821"/>
    </source>
</evidence>
<reference evidence="7 8" key="1">
    <citation type="journal article" date="2016" name="Genome Announc.">
        <title>Draft Whole-Genome Sequence of Trichoderma gamsii T6085, a Promising Biocontrol Agent of Fusarium Head Blight on Wheat.</title>
        <authorList>
            <person name="Baroncelli R."/>
            <person name="Zapparata A."/>
            <person name="Piaggeschi G."/>
            <person name="Sarrocco S."/>
            <person name="Vannacci G."/>
        </authorList>
    </citation>
    <scope>NUCLEOTIDE SEQUENCE [LARGE SCALE GENOMIC DNA]</scope>
    <source>
        <strain evidence="7 8">T6085</strain>
    </source>
</reference>
<protein>
    <recommendedName>
        <fullName evidence="9">DUF676 domain-containing protein</fullName>
    </recommendedName>
</protein>
<dbReference type="AlphaFoldDB" id="A0A2P4ZCK2"/>
<dbReference type="EMBL" id="JPDN02000043">
    <property type="protein sequence ID" value="PON21981.1"/>
    <property type="molecule type" value="Genomic_DNA"/>
</dbReference>
<name>A0A2P4ZCK2_9HYPO</name>
<dbReference type="GO" id="GO:0005739">
    <property type="term" value="C:mitochondrion"/>
    <property type="evidence" value="ECO:0007669"/>
    <property type="project" value="UniProtKB-SubCell"/>
</dbReference>
<dbReference type="Proteomes" id="UP000054821">
    <property type="component" value="Unassembled WGS sequence"/>
</dbReference>
<evidence type="ECO:0000313" key="7">
    <source>
        <dbReference type="EMBL" id="PON21981.1"/>
    </source>
</evidence>
<dbReference type="InterPro" id="IPR052374">
    <property type="entry name" value="SERAC1"/>
</dbReference>
<comment type="caution">
    <text evidence="7">The sequence shown here is derived from an EMBL/GenBank/DDBJ whole genome shotgun (WGS) entry which is preliminary data.</text>
</comment>
<dbReference type="PANTHER" id="PTHR48182">
    <property type="entry name" value="PROTEIN SERAC1"/>
    <property type="match status" value="1"/>
</dbReference>